<keyword evidence="2" id="KW-1185">Reference proteome</keyword>
<proteinExistence type="predicted"/>
<accession>A0ABU5PZB7</accession>
<dbReference type="EMBL" id="JAYFSO010000017">
    <property type="protein sequence ID" value="MEA5124961.1"/>
    <property type="molecule type" value="Genomic_DNA"/>
</dbReference>
<gene>
    <name evidence="1" type="ORF">VB146_14085</name>
</gene>
<evidence type="ECO:0008006" key="3">
    <source>
        <dbReference type="Google" id="ProtNLM"/>
    </source>
</evidence>
<organism evidence="1 2">
    <name type="scientific">Xanthomonas floridensis</name>
    <dbReference type="NCBI Taxonomy" id="1843580"/>
    <lineage>
        <taxon>Bacteria</taxon>
        <taxon>Pseudomonadati</taxon>
        <taxon>Pseudomonadota</taxon>
        <taxon>Gammaproteobacteria</taxon>
        <taxon>Lysobacterales</taxon>
        <taxon>Lysobacteraceae</taxon>
        <taxon>Xanthomonas</taxon>
    </lineage>
</organism>
<protein>
    <recommendedName>
        <fullName evidence="3">DUF4276 domain-containing protein</fullName>
    </recommendedName>
</protein>
<evidence type="ECO:0000313" key="2">
    <source>
        <dbReference type="Proteomes" id="UP001303614"/>
    </source>
</evidence>
<reference evidence="1 2" key="1">
    <citation type="submission" date="2023-12" db="EMBL/GenBank/DDBJ databases">
        <title>Genome sequencing of Xanthomonas floridensis.</title>
        <authorList>
            <person name="Greer S."/>
            <person name="Harrison J."/>
            <person name="Grant M."/>
            <person name="Vicente J."/>
            <person name="Studholme D."/>
        </authorList>
    </citation>
    <scope>NUCLEOTIDE SEQUENCE [LARGE SCALE GENOMIC DNA]</scope>
    <source>
        <strain evidence="1 2">WHRI 8848</strain>
    </source>
</reference>
<dbReference type="Proteomes" id="UP001303614">
    <property type="component" value="Unassembled WGS sequence"/>
</dbReference>
<sequence>MKISFILTGEGVSDLNLVDHIETLLIKVGFVEASGTSFDPSRLPFHVGHSVREKLEVVRDLYPSADVVFVHRDADAQGLAARRREIHDACAGIYDPASVIPVVPVKMLETWLLVDSQAIRRVAGKAGCDPIGCVPPLRDLERIRDSKNLLLSALCECSELQGTKLKKFKKLFGQMRARLVSAIDAEGPICELSSYWQLKSDLELLYQRMA</sequence>
<name>A0ABU5PZB7_9XANT</name>
<comment type="caution">
    <text evidence="1">The sequence shown here is derived from an EMBL/GenBank/DDBJ whole genome shotgun (WGS) entry which is preliminary data.</text>
</comment>
<dbReference type="RefSeq" id="WP_153041911.1">
    <property type="nucleotide sequence ID" value="NZ_JAYFSN010000015.1"/>
</dbReference>
<evidence type="ECO:0000313" key="1">
    <source>
        <dbReference type="EMBL" id="MEA5124961.1"/>
    </source>
</evidence>